<dbReference type="EMBL" id="GL732551">
    <property type="protein sequence ID" value="EFX79500.1"/>
    <property type="molecule type" value="Genomic_DNA"/>
</dbReference>
<name>E9GLE7_DAPPU</name>
<organism evidence="1 2">
    <name type="scientific">Daphnia pulex</name>
    <name type="common">Water flea</name>
    <dbReference type="NCBI Taxonomy" id="6669"/>
    <lineage>
        <taxon>Eukaryota</taxon>
        <taxon>Metazoa</taxon>
        <taxon>Ecdysozoa</taxon>
        <taxon>Arthropoda</taxon>
        <taxon>Crustacea</taxon>
        <taxon>Branchiopoda</taxon>
        <taxon>Diplostraca</taxon>
        <taxon>Cladocera</taxon>
        <taxon>Anomopoda</taxon>
        <taxon>Daphniidae</taxon>
        <taxon>Daphnia</taxon>
    </lineage>
</organism>
<dbReference type="AlphaFoldDB" id="E9GLE7"/>
<gene>
    <name evidence="1" type="ORF">DAPPUDRAFT_319335</name>
</gene>
<keyword evidence="2" id="KW-1185">Reference proteome</keyword>
<protein>
    <submittedName>
        <fullName evidence="1">Uncharacterized protein</fullName>
    </submittedName>
</protein>
<dbReference type="InParanoid" id="E9GLE7"/>
<dbReference type="KEGG" id="dpx:DAPPUDRAFT_319335"/>
<dbReference type="Proteomes" id="UP000000305">
    <property type="component" value="Unassembled WGS sequence"/>
</dbReference>
<accession>E9GLE7</accession>
<sequence>MPKAVIPNHFEVQKFLCSSKTHFIYRLRSLQHFREFKEDLDQTGSLMQFSVSVSDWNPMDRNCRLEKTREYHKSVVESFRRLTSEMDDVLEFRQSLSRNLAAAQSTGKRQLESVSSSTSSNELLLLLLAS</sequence>
<evidence type="ECO:0000313" key="1">
    <source>
        <dbReference type="EMBL" id="EFX79500.1"/>
    </source>
</evidence>
<proteinExistence type="predicted"/>
<dbReference type="HOGENOM" id="CLU_1940209_0_0_1"/>
<evidence type="ECO:0000313" key="2">
    <source>
        <dbReference type="Proteomes" id="UP000000305"/>
    </source>
</evidence>
<reference evidence="1 2" key="1">
    <citation type="journal article" date="2011" name="Science">
        <title>The ecoresponsive genome of Daphnia pulex.</title>
        <authorList>
            <person name="Colbourne J.K."/>
            <person name="Pfrender M.E."/>
            <person name="Gilbert D."/>
            <person name="Thomas W.K."/>
            <person name="Tucker A."/>
            <person name="Oakley T.H."/>
            <person name="Tokishita S."/>
            <person name="Aerts A."/>
            <person name="Arnold G.J."/>
            <person name="Basu M.K."/>
            <person name="Bauer D.J."/>
            <person name="Caceres C.E."/>
            <person name="Carmel L."/>
            <person name="Casola C."/>
            <person name="Choi J.H."/>
            <person name="Detter J.C."/>
            <person name="Dong Q."/>
            <person name="Dusheyko S."/>
            <person name="Eads B.D."/>
            <person name="Frohlich T."/>
            <person name="Geiler-Samerotte K.A."/>
            <person name="Gerlach D."/>
            <person name="Hatcher P."/>
            <person name="Jogdeo S."/>
            <person name="Krijgsveld J."/>
            <person name="Kriventseva E.V."/>
            <person name="Kultz D."/>
            <person name="Laforsch C."/>
            <person name="Lindquist E."/>
            <person name="Lopez J."/>
            <person name="Manak J.R."/>
            <person name="Muller J."/>
            <person name="Pangilinan J."/>
            <person name="Patwardhan R.P."/>
            <person name="Pitluck S."/>
            <person name="Pritham E.J."/>
            <person name="Rechtsteiner A."/>
            <person name="Rho M."/>
            <person name="Rogozin I.B."/>
            <person name="Sakarya O."/>
            <person name="Salamov A."/>
            <person name="Schaack S."/>
            <person name="Shapiro H."/>
            <person name="Shiga Y."/>
            <person name="Skalitzky C."/>
            <person name="Smith Z."/>
            <person name="Souvorov A."/>
            <person name="Sung W."/>
            <person name="Tang Z."/>
            <person name="Tsuchiya D."/>
            <person name="Tu H."/>
            <person name="Vos H."/>
            <person name="Wang M."/>
            <person name="Wolf Y.I."/>
            <person name="Yamagata H."/>
            <person name="Yamada T."/>
            <person name="Ye Y."/>
            <person name="Shaw J.R."/>
            <person name="Andrews J."/>
            <person name="Crease T.J."/>
            <person name="Tang H."/>
            <person name="Lucas S.M."/>
            <person name="Robertson H.M."/>
            <person name="Bork P."/>
            <person name="Koonin E.V."/>
            <person name="Zdobnov E.M."/>
            <person name="Grigoriev I.V."/>
            <person name="Lynch M."/>
            <person name="Boore J.L."/>
        </authorList>
    </citation>
    <scope>NUCLEOTIDE SEQUENCE [LARGE SCALE GENOMIC DNA]</scope>
</reference>